<gene>
    <name evidence="2" type="ORF">ADL12_13235</name>
</gene>
<evidence type="ECO:0000256" key="1">
    <source>
        <dbReference type="SAM" id="SignalP"/>
    </source>
</evidence>
<dbReference type="PROSITE" id="PS51257">
    <property type="entry name" value="PROKAR_LIPOPROTEIN"/>
    <property type="match status" value="1"/>
</dbReference>
<accession>A0A0X3V7H9</accession>
<evidence type="ECO:0000313" key="2">
    <source>
        <dbReference type="EMBL" id="KUL40367.1"/>
    </source>
</evidence>
<proteinExistence type="predicted"/>
<keyword evidence="3" id="KW-1185">Reference proteome</keyword>
<name>A0A0X3V7H9_9ACTN</name>
<evidence type="ECO:0000313" key="3">
    <source>
        <dbReference type="Proteomes" id="UP000053923"/>
    </source>
</evidence>
<comment type="caution">
    <text evidence="2">The sequence shown here is derived from an EMBL/GenBank/DDBJ whole genome shotgun (WGS) entry which is preliminary data.</text>
</comment>
<keyword evidence="1" id="KW-0732">Signal</keyword>
<dbReference type="RefSeq" id="WP_062701869.1">
    <property type="nucleotide sequence ID" value="NZ_LLZG01000080.1"/>
</dbReference>
<dbReference type="EMBL" id="LLZG01000080">
    <property type="protein sequence ID" value="KUL40367.1"/>
    <property type="molecule type" value="Genomic_DNA"/>
</dbReference>
<dbReference type="OrthoDB" id="3874071at2"/>
<dbReference type="InterPro" id="IPR047676">
    <property type="entry name" value="FxLYD_dom"/>
</dbReference>
<sequence length="159" mass="16291">MPGHRKRWTTTATTATTAMLTSAAVVAATLTLASCTDDDTPSSVASKAASAFASATAEADRRLDDIKGGIDAKDAMSLGDPATDADGRTTVEVTAENTTDSTKSFAAQINFRDGDGNVVDATVVTVSDVAAGETGRDTARSTRDLGGEIKAEVARAVRY</sequence>
<organism evidence="2 3">
    <name type="scientific">Streptomyces regalis</name>
    <dbReference type="NCBI Taxonomy" id="68262"/>
    <lineage>
        <taxon>Bacteria</taxon>
        <taxon>Bacillati</taxon>
        <taxon>Actinomycetota</taxon>
        <taxon>Actinomycetes</taxon>
        <taxon>Kitasatosporales</taxon>
        <taxon>Streptomycetaceae</taxon>
        <taxon>Streptomyces</taxon>
    </lineage>
</organism>
<protein>
    <recommendedName>
        <fullName evidence="4">Lipoprotein</fullName>
    </recommendedName>
</protein>
<feature type="chain" id="PRO_5038551263" description="Lipoprotein" evidence="1">
    <location>
        <begin position="28"/>
        <end position="159"/>
    </location>
</feature>
<reference evidence="3" key="1">
    <citation type="submission" date="2015-10" db="EMBL/GenBank/DDBJ databases">
        <authorList>
            <person name="Ju K.-S."/>
            <person name="Doroghazi J.R."/>
            <person name="Metcalf W.W."/>
        </authorList>
    </citation>
    <scope>NUCLEOTIDE SEQUENCE [LARGE SCALE GENOMIC DNA]</scope>
    <source>
        <strain evidence="3">NRRL 3151</strain>
    </source>
</reference>
<evidence type="ECO:0008006" key="4">
    <source>
        <dbReference type="Google" id="ProtNLM"/>
    </source>
</evidence>
<feature type="signal peptide" evidence="1">
    <location>
        <begin position="1"/>
        <end position="27"/>
    </location>
</feature>
<dbReference type="NCBIfam" id="NF038353">
    <property type="entry name" value="FxLYD_dom"/>
    <property type="match status" value="1"/>
</dbReference>
<dbReference type="Proteomes" id="UP000053923">
    <property type="component" value="Unassembled WGS sequence"/>
</dbReference>
<dbReference type="AlphaFoldDB" id="A0A0X3V7H9"/>